<keyword evidence="2" id="KW-1185">Reference proteome</keyword>
<reference evidence="1" key="1">
    <citation type="journal article" date="2020" name="Phytopathology">
        <title>Genome sequence of the chestnut blight fungus Cryphonectria parasitica EP155: A fundamental resource for an archetypical invasive plant pathogen.</title>
        <authorList>
            <person name="Crouch J.A."/>
            <person name="Dawe A."/>
            <person name="Aerts A."/>
            <person name="Barry K."/>
            <person name="Churchill A.C.L."/>
            <person name="Grimwood J."/>
            <person name="Hillman B."/>
            <person name="Milgroom M.G."/>
            <person name="Pangilinan J."/>
            <person name="Smith M."/>
            <person name="Salamov A."/>
            <person name="Schmutz J."/>
            <person name="Yadav J."/>
            <person name="Grigoriev I.V."/>
            <person name="Nuss D."/>
        </authorList>
    </citation>
    <scope>NUCLEOTIDE SEQUENCE</scope>
    <source>
        <strain evidence="1">EP155</strain>
    </source>
</reference>
<proteinExistence type="predicted"/>
<comment type="caution">
    <text evidence="1">The sequence shown here is derived from an EMBL/GenBank/DDBJ whole genome shotgun (WGS) entry which is preliminary data.</text>
</comment>
<dbReference type="EMBL" id="MU032344">
    <property type="protein sequence ID" value="KAF3770324.1"/>
    <property type="molecule type" value="Genomic_DNA"/>
</dbReference>
<dbReference type="Proteomes" id="UP000803844">
    <property type="component" value="Unassembled WGS sequence"/>
</dbReference>
<organism evidence="1 2">
    <name type="scientific">Cryphonectria parasitica (strain ATCC 38755 / EP155)</name>
    <dbReference type="NCBI Taxonomy" id="660469"/>
    <lineage>
        <taxon>Eukaryota</taxon>
        <taxon>Fungi</taxon>
        <taxon>Dikarya</taxon>
        <taxon>Ascomycota</taxon>
        <taxon>Pezizomycotina</taxon>
        <taxon>Sordariomycetes</taxon>
        <taxon>Sordariomycetidae</taxon>
        <taxon>Diaporthales</taxon>
        <taxon>Cryphonectriaceae</taxon>
        <taxon>Cryphonectria-Endothia species complex</taxon>
        <taxon>Cryphonectria</taxon>
    </lineage>
</organism>
<dbReference type="GeneID" id="63836329"/>
<name>A0A9P4YC79_CRYP1</name>
<protein>
    <submittedName>
        <fullName evidence="1">Uncharacterized protein</fullName>
    </submittedName>
</protein>
<feature type="non-terminal residue" evidence="1">
    <location>
        <position position="1"/>
    </location>
</feature>
<dbReference type="OrthoDB" id="5332384at2759"/>
<evidence type="ECO:0000313" key="1">
    <source>
        <dbReference type="EMBL" id="KAF3770324.1"/>
    </source>
</evidence>
<dbReference type="AlphaFoldDB" id="A0A9P4YC79"/>
<evidence type="ECO:0000313" key="2">
    <source>
        <dbReference type="Proteomes" id="UP000803844"/>
    </source>
</evidence>
<accession>A0A9P4YC79</accession>
<gene>
    <name evidence="1" type="ORF">M406DRAFT_29558</name>
</gene>
<sequence length="133" mass="14561">VATTFTLAQSCSTVTSEITFYGEPDNSPSGCDIAYDCGRGYTAGGDGSYTDPLTFASSPDEFTPCQVVYVPYLKKYLRMEDQCEQCIDDWPGKYHIDIWTSPNNDCVNGGTDQINCEDDLTPSAEQEVVVDPP</sequence>
<feature type="non-terminal residue" evidence="1">
    <location>
        <position position="133"/>
    </location>
</feature>
<dbReference type="RefSeq" id="XP_040781285.1">
    <property type="nucleotide sequence ID" value="XM_040919200.1"/>
</dbReference>